<keyword evidence="2" id="KW-1185">Reference proteome</keyword>
<dbReference type="Proteomes" id="UP001325140">
    <property type="component" value="Chromosome"/>
</dbReference>
<proteinExistence type="predicted"/>
<gene>
    <name evidence="1" type="ORF">Fokcrypt_00441</name>
</gene>
<dbReference type="EMBL" id="CP110343">
    <property type="protein sequence ID" value="WPX97917.1"/>
    <property type="molecule type" value="Genomic_DNA"/>
</dbReference>
<reference evidence="1" key="1">
    <citation type="submission" date="2022-10" db="EMBL/GenBank/DDBJ databases">
        <title>Host association and intracellularity evolved multiple times independently in the Rickettsiales.</title>
        <authorList>
            <person name="Castelli M."/>
            <person name="Nardi T."/>
            <person name="Gammuto L."/>
            <person name="Bellinzona G."/>
            <person name="Sabaneyeva E."/>
            <person name="Potekhin A."/>
            <person name="Serra V."/>
            <person name="Petroni G."/>
            <person name="Sassera D."/>
        </authorList>
    </citation>
    <scope>NUCLEOTIDE SEQUENCE [LARGE SCALE GENOMIC DNA]</scope>
    <source>
        <strain evidence="1">US_Bl 11III1</strain>
    </source>
</reference>
<protein>
    <submittedName>
        <fullName evidence="1">Uncharacterized protein</fullName>
    </submittedName>
</protein>
<sequence>MLFSIFARLLPILSIILVSCSEQNVQVPFDATDFVYTADRSSWGDSRFAVSGKIMSVTKAVMGYDRMGFEYVIKVDASKINTSHLKKYEKTPAFLDTLDAIKSTGLAVVTQIRGGFLPIGTDVYVLINSYGDMDVILRDRNNN</sequence>
<organism evidence="1 2">
    <name type="scientific">Candidatus Fokinia crypta</name>
    <dbReference type="NCBI Taxonomy" id="1920990"/>
    <lineage>
        <taxon>Bacteria</taxon>
        <taxon>Pseudomonadati</taxon>
        <taxon>Pseudomonadota</taxon>
        <taxon>Alphaproteobacteria</taxon>
        <taxon>Rickettsiales</taxon>
        <taxon>Candidatus Midichloriaceae</taxon>
        <taxon>Candidatus Fokinia</taxon>
    </lineage>
</organism>
<evidence type="ECO:0000313" key="2">
    <source>
        <dbReference type="Proteomes" id="UP001325140"/>
    </source>
</evidence>
<name>A0ABZ0UPV2_9RICK</name>
<dbReference type="RefSeq" id="WP_323721896.1">
    <property type="nucleotide sequence ID" value="NZ_CP110343.1"/>
</dbReference>
<evidence type="ECO:0000313" key="1">
    <source>
        <dbReference type="EMBL" id="WPX97917.1"/>
    </source>
</evidence>
<accession>A0ABZ0UPV2</accession>